<evidence type="ECO:0000259" key="5">
    <source>
        <dbReference type="Pfam" id="PF17851"/>
    </source>
</evidence>
<evidence type="ECO:0000256" key="4">
    <source>
        <dbReference type="SAM" id="SignalP"/>
    </source>
</evidence>
<evidence type="ECO:0000256" key="1">
    <source>
        <dbReference type="ARBA" id="ARBA00009865"/>
    </source>
</evidence>
<feature type="domain" description="Beta-xylosidase C-terminal Concanavalin A-like" evidence="5">
    <location>
        <begin position="410"/>
        <end position="568"/>
    </location>
</feature>
<evidence type="ECO:0000256" key="3">
    <source>
        <dbReference type="ARBA" id="ARBA00023295"/>
    </source>
</evidence>
<dbReference type="Gene3D" id="2.60.120.200">
    <property type="match status" value="1"/>
</dbReference>
<dbReference type="Gene3D" id="2.115.10.20">
    <property type="entry name" value="Glycosyl hydrolase domain, family 43"/>
    <property type="match status" value="1"/>
</dbReference>
<dbReference type="RefSeq" id="WP_379765311.1">
    <property type="nucleotide sequence ID" value="NZ_JBHSMZ010000001.1"/>
</dbReference>
<dbReference type="InterPro" id="IPR006710">
    <property type="entry name" value="Glyco_hydro_43"/>
</dbReference>
<dbReference type="Pfam" id="PF17851">
    <property type="entry name" value="GH43_C2"/>
    <property type="match status" value="1"/>
</dbReference>
<dbReference type="SUPFAM" id="SSF75005">
    <property type="entry name" value="Arabinanase/levansucrase/invertase"/>
    <property type="match status" value="1"/>
</dbReference>
<dbReference type="InterPro" id="IPR013320">
    <property type="entry name" value="ConA-like_dom_sf"/>
</dbReference>
<evidence type="ECO:0000313" key="6">
    <source>
        <dbReference type="EMBL" id="MFC5546949.1"/>
    </source>
</evidence>
<feature type="chain" id="PRO_5045496432" evidence="4">
    <location>
        <begin position="21"/>
        <end position="608"/>
    </location>
</feature>
<dbReference type="PANTHER" id="PTHR42812:SF5">
    <property type="entry name" value="ENDO-ARABINASE"/>
    <property type="match status" value="1"/>
</dbReference>
<dbReference type="InterPro" id="IPR051795">
    <property type="entry name" value="Glycosyl_Hydrlase_43"/>
</dbReference>
<keyword evidence="2" id="KW-0378">Hydrolase</keyword>
<gene>
    <name evidence="6" type="ORF">ACFPO9_00290</name>
</gene>
<sequence>MPPFRSLAAVLLTLPLFAGAAGPAPSTRAYHNPLTVRLASGEPAQNCADPAVLRDPRTGGKNGAPTWYMYCTSDPVSKRERDPNGKDGGWHFRMIPIYRSTDLVHWDFVSDAFSDRPAGLAAPTSGLWAPEPEYLNGRYYLYFTVTDVVDEHSPEKGCGNDSAIGVATADSPTGPWRASTTPVVMPRRARPGCNFHWTFDPKVIEADGRKYLYYGSYGGGIFVTRLSDDGLRAEGEATAVGAPGRYEGAEVKFRDGWWYLFASATDCCNGPLTGYAVYTGRARRPEGPFLDRYGNDMAKGRAGGTPLLLQNGNRWIGVGHNTVFTDAAGQWWTIYHGIDQAESFFSAKDKLTRRLALLDRIDWVDGWPVAGGGLAPSDRAMAAPIVTEGVRADPQPLAVQAAARLKPLWREDFRGRELNPRWSWLRPRADKEWSLGREGLVLATQDADLYVDRNTASVLQAALPQGDVRIEAEIRLAAPDDCCTTAVQAGLVVMRDDDNYVKLVEMAREGLRQVEFAKEMAPAERYYPRYGNTLAGTPGATTWLRLDVHREGGLERYTGYSSQDGRNWVGGGTWTHRLGRDARLGLVAMGGAGRRATFVRVAVSALSP</sequence>
<keyword evidence="4" id="KW-0732">Signal</keyword>
<accession>A0ABW0RQ63</accession>
<evidence type="ECO:0000256" key="2">
    <source>
        <dbReference type="ARBA" id="ARBA00022801"/>
    </source>
</evidence>
<proteinExistence type="inferred from homology"/>
<protein>
    <submittedName>
        <fullName evidence="6">Family 43 glycosylhydrolase</fullName>
    </submittedName>
</protein>
<evidence type="ECO:0000313" key="7">
    <source>
        <dbReference type="Proteomes" id="UP001596086"/>
    </source>
</evidence>
<dbReference type="SUPFAM" id="SSF49899">
    <property type="entry name" value="Concanavalin A-like lectins/glucanases"/>
    <property type="match status" value="1"/>
</dbReference>
<dbReference type="Pfam" id="PF04616">
    <property type="entry name" value="Glyco_hydro_43"/>
    <property type="match status" value="1"/>
</dbReference>
<dbReference type="InterPro" id="IPR041542">
    <property type="entry name" value="GH43_C2"/>
</dbReference>
<reference evidence="7" key="1">
    <citation type="journal article" date="2019" name="Int. J. Syst. Evol. Microbiol.">
        <title>The Global Catalogue of Microorganisms (GCM) 10K type strain sequencing project: providing services to taxonomists for standard genome sequencing and annotation.</title>
        <authorList>
            <consortium name="The Broad Institute Genomics Platform"/>
            <consortium name="The Broad Institute Genome Sequencing Center for Infectious Disease"/>
            <person name="Wu L."/>
            <person name="Ma J."/>
        </authorList>
    </citation>
    <scope>NUCLEOTIDE SEQUENCE [LARGE SCALE GENOMIC DNA]</scope>
    <source>
        <strain evidence="7">CGMCC 4.5798</strain>
    </source>
</reference>
<name>A0ABW0RQ63_9BURK</name>
<dbReference type="PANTHER" id="PTHR42812">
    <property type="entry name" value="BETA-XYLOSIDASE"/>
    <property type="match status" value="1"/>
</dbReference>
<dbReference type="EMBL" id="JBHSMZ010000001">
    <property type="protein sequence ID" value="MFC5546949.1"/>
    <property type="molecule type" value="Genomic_DNA"/>
</dbReference>
<comment type="caution">
    <text evidence="6">The sequence shown here is derived from an EMBL/GenBank/DDBJ whole genome shotgun (WGS) entry which is preliminary data.</text>
</comment>
<keyword evidence="3" id="KW-0326">Glycosidase</keyword>
<organism evidence="6 7">
    <name type="scientific">Massilia aerilata</name>
    <dbReference type="NCBI Taxonomy" id="453817"/>
    <lineage>
        <taxon>Bacteria</taxon>
        <taxon>Pseudomonadati</taxon>
        <taxon>Pseudomonadota</taxon>
        <taxon>Betaproteobacteria</taxon>
        <taxon>Burkholderiales</taxon>
        <taxon>Oxalobacteraceae</taxon>
        <taxon>Telluria group</taxon>
        <taxon>Massilia</taxon>
    </lineage>
</organism>
<dbReference type="Proteomes" id="UP001596086">
    <property type="component" value="Unassembled WGS sequence"/>
</dbReference>
<keyword evidence="7" id="KW-1185">Reference proteome</keyword>
<comment type="similarity">
    <text evidence="1">Belongs to the glycosyl hydrolase 43 family.</text>
</comment>
<dbReference type="InterPro" id="IPR023296">
    <property type="entry name" value="Glyco_hydro_beta-prop_sf"/>
</dbReference>
<feature type="signal peptide" evidence="4">
    <location>
        <begin position="1"/>
        <end position="20"/>
    </location>
</feature>